<dbReference type="Pfam" id="PF13302">
    <property type="entry name" value="Acetyltransf_3"/>
    <property type="match status" value="1"/>
</dbReference>
<dbReference type="RefSeq" id="WP_127041864.1">
    <property type="nucleotide sequence ID" value="NZ_JAABOK010000007.1"/>
</dbReference>
<dbReference type="EMBL" id="RIAR02000001">
    <property type="protein sequence ID" value="NSL89605.1"/>
    <property type="molecule type" value="Genomic_DNA"/>
</dbReference>
<comment type="caution">
    <text evidence="1">The sequence shown here is derived from an EMBL/GenBank/DDBJ whole genome shotgun (WGS) entry which is preliminary data.</text>
</comment>
<name>A0A433WF04_9BACT</name>
<reference evidence="1" key="1">
    <citation type="submission" date="2020-05" db="EMBL/GenBank/DDBJ databases">
        <title>Chitinophaga laudate sp. nov., isolated from a tropical peat swamp.</title>
        <authorList>
            <person name="Goh C.B.S."/>
            <person name="Lee M.S."/>
            <person name="Parimannan S."/>
            <person name="Pasbakhsh P."/>
            <person name="Yule C.M."/>
            <person name="Rajandas H."/>
            <person name="Loke S."/>
            <person name="Croft L."/>
            <person name="Tan J.B.L."/>
        </authorList>
    </citation>
    <scope>NUCLEOTIDE SEQUENCE</scope>
    <source>
        <strain evidence="1">Mgbs1</strain>
    </source>
</reference>
<dbReference type="PANTHER" id="PTHR43792:SF13">
    <property type="entry name" value="ACETYLTRANSFERASE"/>
    <property type="match status" value="1"/>
</dbReference>
<proteinExistence type="predicted"/>
<dbReference type="InterPro" id="IPR000182">
    <property type="entry name" value="GNAT_dom"/>
</dbReference>
<dbReference type="InterPro" id="IPR016181">
    <property type="entry name" value="Acyl_CoA_acyltransferase"/>
</dbReference>
<dbReference type="InterPro" id="IPR051531">
    <property type="entry name" value="N-acetyltransferase"/>
</dbReference>
<dbReference type="GO" id="GO:0016747">
    <property type="term" value="F:acyltransferase activity, transferring groups other than amino-acyl groups"/>
    <property type="evidence" value="ECO:0007669"/>
    <property type="project" value="InterPro"/>
</dbReference>
<organism evidence="1 2">
    <name type="scientific">Chitinophaga solisilvae</name>
    <dbReference type="NCBI Taxonomy" id="1233460"/>
    <lineage>
        <taxon>Bacteria</taxon>
        <taxon>Pseudomonadati</taxon>
        <taxon>Bacteroidota</taxon>
        <taxon>Chitinophagia</taxon>
        <taxon>Chitinophagales</taxon>
        <taxon>Chitinophagaceae</taxon>
        <taxon>Chitinophaga</taxon>
    </lineage>
</organism>
<sequence length="174" mass="19929">MLPLQTSRLLVFPCRLPVITEIYLQDPHAAESLQARIPPEWPLADLKEQLPHLIETLQDDPKAFPWLLWVIIDAKDKTLIGDVGFKGRPDKNGVVEIGYSLLPQFRDRGYMQEAATALVHWAFQQPHVKKVVAECDVTNTASRRVLEKLGMQENGMTGEMIQWRLLRGELRPIR</sequence>
<dbReference type="Gene3D" id="3.40.630.30">
    <property type="match status" value="1"/>
</dbReference>
<evidence type="ECO:0000313" key="2">
    <source>
        <dbReference type="Proteomes" id="UP000281028"/>
    </source>
</evidence>
<keyword evidence="2" id="KW-1185">Reference proteome</keyword>
<protein>
    <submittedName>
        <fullName evidence="1">GNAT family N-acetyltransferase</fullName>
    </submittedName>
</protein>
<dbReference type="PROSITE" id="PS51186">
    <property type="entry name" value="GNAT"/>
    <property type="match status" value="1"/>
</dbReference>
<dbReference type="SUPFAM" id="SSF55729">
    <property type="entry name" value="Acyl-CoA N-acyltransferases (Nat)"/>
    <property type="match status" value="1"/>
</dbReference>
<dbReference type="AlphaFoldDB" id="A0A433WF04"/>
<dbReference type="OrthoDB" id="9811523at2"/>
<gene>
    <name evidence="1" type="ORF">ECE50_022380</name>
</gene>
<dbReference type="Proteomes" id="UP000281028">
    <property type="component" value="Unassembled WGS sequence"/>
</dbReference>
<accession>A0A433WF04</accession>
<evidence type="ECO:0000313" key="1">
    <source>
        <dbReference type="EMBL" id="NSL89605.1"/>
    </source>
</evidence>
<dbReference type="PANTHER" id="PTHR43792">
    <property type="entry name" value="GNAT FAMILY, PUTATIVE (AFU_ORTHOLOGUE AFUA_3G00765)-RELATED-RELATED"/>
    <property type="match status" value="1"/>
</dbReference>